<name>A0A397TZ18_9GLOM</name>
<evidence type="ECO:0000313" key="2">
    <source>
        <dbReference type="EMBL" id="RIB00393.1"/>
    </source>
</evidence>
<feature type="region of interest" description="Disordered" evidence="1">
    <location>
        <begin position="73"/>
        <end position="99"/>
    </location>
</feature>
<reference evidence="2 3" key="1">
    <citation type="submission" date="2018-06" db="EMBL/GenBank/DDBJ databases">
        <title>Comparative genomics reveals the genomic features of Rhizophagus irregularis, R. cerebriforme, R. diaphanum and Gigaspora rosea, and their symbiotic lifestyle signature.</title>
        <authorList>
            <person name="Morin E."/>
            <person name="San Clemente H."/>
            <person name="Chen E.C.H."/>
            <person name="De La Providencia I."/>
            <person name="Hainaut M."/>
            <person name="Kuo A."/>
            <person name="Kohler A."/>
            <person name="Murat C."/>
            <person name="Tang N."/>
            <person name="Roy S."/>
            <person name="Loubradou J."/>
            <person name="Henrissat B."/>
            <person name="Grigoriev I.V."/>
            <person name="Corradi N."/>
            <person name="Roux C."/>
            <person name="Martin F.M."/>
        </authorList>
    </citation>
    <scope>NUCLEOTIDE SEQUENCE [LARGE SCALE GENOMIC DNA]</scope>
    <source>
        <strain evidence="2 3">DAOM 194757</strain>
    </source>
</reference>
<proteinExistence type="predicted"/>
<dbReference type="Proteomes" id="UP000266673">
    <property type="component" value="Unassembled WGS sequence"/>
</dbReference>
<accession>A0A397TZ18</accession>
<gene>
    <name evidence="2" type="ORF">C2G38_2234440</name>
</gene>
<comment type="caution">
    <text evidence="2">The sequence shown here is derived from an EMBL/GenBank/DDBJ whole genome shotgun (WGS) entry which is preliminary data.</text>
</comment>
<dbReference type="OrthoDB" id="2493155at2759"/>
<dbReference type="EMBL" id="QKWP01004294">
    <property type="protein sequence ID" value="RIB00393.1"/>
    <property type="molecule type" value="Genomic_DNA"/>
</dbReference>
<dbReference type="AlphaFoldDB" id="A0A397TZ18"/>
<sequence>MSAEIFSTQVSLPIGSNLEGDSEKVLHQVLRVSMDRLSLKTLKMLYKGKELSEVGTKKELVVRLASRIVDKAREKDRGKENNLSNNRSKTTDGGVGVQGFSVPDLQYIALEKSLKQTV</sequence>
<protein>
    <recommendedName>
        <fullName evidence="4">SAP domain-containing protein</fullName>
    </recommendedName>
</protein>
<evidence type="ECO:0008006" key="4">
    <source>
        <dbReference type="Google" id="ProtNLM"/>
    </source>
</evidence>
<organism evidence="2 3">
    <name type="scientific">Gigaspora rosea</name>
    <dbReference type="NCBI Taxonomy" id="44941"/>
    <lineage>
        <taxon>Eukaryota</taxon>
        <taxon>Fungi</taxon>
        <taxon>Fungi incertae sedis</taxon>
        <taxon>Mucoromycota</taxon>
        <taxon>Glomeromycotina</taxon>
        <taxon>Glomeromycetes</taxon>
        <taxon>Diversisporales</taxon>
        <taxon>Gigasporaceae</taxon>
        <taxon>Gigaspora</taxon>
    </lineage>
</organism>
<keyword evidence="3" id="KW-1185">Reference proteome</keyword>
<evidence type="ECO:0000313" key="3">
    <source>
        <dbReference type="Proteomes" id="UP000266673"/>
    </source>
</evidence>
<evidence type="ECO:0000256" key="1">
    <source>
        <dbReference type="SAM" id="MobiDB-lite"/>
    </source>
</evidence>